<evidence type="ECO:0000313" key="8">
    <source>
        <dbReference type="EMBL" id="KAL3842812.1"/>
    </source>
</evidence>
<organism evidence="8 9">
    <name type="scientific">Sinanodonta woodiana</name>
    <name type="common">Chinese pond mussel</name>
    <name type="synonym">Anodonta woodiana</name>
    <dbReference type="NCBI Taxonomy" id="1069815"/>
    <lineage>
        <taxon>Eukaryota</taxon>
        <taxon>Metazoa</taxon>
        <taxon>Spiralia</taxon>
        <taxon>Lophotrochozoa</taxon>
        <taxon>Mollusca</taxon>
        <taxon>Bivalvia</taxon>
        <taxon>Autobranchia</taxon>
        <taxon>Heteroconchia</taxon>
        <taxon>Palaeoheterodonta</taxon>
        <taxon>Unionida</taxon>
        <taxon>Unionoidea</taxon>
        <taxon>Unionidae</taxon>
        <taxon>Unioninae</taxon>
        <taxon>Sinanodonta</taxon>
    </lineage>
</organism>
<dbReference type="Gene3D" id="2.10.70.10">
    <property type="entry name" value="Complement Module, domain 1"/>
    <property type="match status" value="2"/>
</dbReference>
<dbReference type="InterPro" id="IPR000436">
    <property type="entry name" value="Sushi_SCR_CCP_dom"/>
</dbReference>
<keyword evidence="9" id="KW-1185">Reference proteome</keyword>
<keyword evidence="1" id="KW-1015">Disulfide bond</keyword>
<keyword evidence="4" id="KW-0812">Transmembrane</keyword>
<evidence type="ECO:0000256" key="2">
    <source>
        <dbReference type="PROSITE-ProRule" id="PRU00302"/>
    </source>
</evidence>
<keyword evidence="4" id="KW-0472">Membrane</keyword>
<dbReference type="AlphaFoldDB" id="A0ABD3U347"/>
<evidence type="ECO:0000256" key="3">
    <source>
        <dbReference type="SAM" id="MobiDB-lite"/>
    </source>
</evidence>
<dbReference type="InterPro" id="IPR035976">
    <property type="entry name" value="Sushi/SCR/CCP_sf"/>
</dbReference>
<dbReference type="SMART" id="SM00137">
    <property type="entry name" value="MAM"/>
    <property type="match status" value="1"/>
</dbReference>
<accession>A0ABD3U347</accession>
<dbReference type="SUPFAM" id="SSF57535">
    <property type="entry name" value="Complement control module/SCR domain"/>
    <property type="match status" value="2"/>
</dbReference>
<evidence type="ECO:0000256" key="1">
    <source>
        <dbReference type="ARBA" id="ARBA00023157"/>
    </source>
</evidence>
<keyword evidence="4" id="KW-1133">Transmembrane helix</keyword>
<evidence type="ECO:0000256" key="5">
    <source>
        <dbReference type="SAM" id="SignalP"/>
    </source>
</evidence>
<keyword evidence="2" id="KW-0768">Sushi</keyword>
<feature type="domain" description="Sushi" evidence="7">
    <location>
        <begin position="79"/>
        <end position="133"/>
    </location>
</feature>
<name>A0ABD3U347_SINWO</name>
<sequence>MSGRMNYLEVIFLFSVWAVYESAANCPLDIVIPHGYFNVTTDGNIILFGCDQGFILYGSRSAQCLDDEWSQQPPHCITKGCPNVESADAMHVEAKYEGSQLSFSCVAGFELEGNDSIYCNGSHWSAPIPKCVEKRGSLSCDFEKESLCGWSHDPEGDFDWTWQTGQTPTPGTGPNNDHTFGPGGKGHYLFIETSPPTQYGYKAILNSPFYMPDESGQCFSFWYHSFGSGLLSRLEVFVWKEGENKEDLIPQFKLEYLTGREWQKETFYIEPQNKPFKIIFVGTHLRGQKHDIAIDDVSLGPCPENMTINTMATTTEMTNELTTKQSSTTTRVTVTKEMTSASSAQISISHIPNFSGRSGENVTAFSYSITKSTSEKDISSQKTAPPDLNVHDIKPGLNSRSSSAEVKNDVKDSVGDRKMDTMAVYIAVGVVAMVSIIVIE</sequence>
<feature type="domain" description="Sushi" evidence="7">
    <location>
        <begin position="24"/>
        <end position="78"/>
    </location>
</feature>
<dbReference type="SUPFAM" id="SSF49899">
    <property type="entry name" value="Concanavalin A-like lectins/glucanases"/>
    <property type="match status" value="1"/>
</dbReference>
<dbReference type="Pfam" id="PF00629">
    <property type="entry name" value="MAM"/>
    <property type="match status" value="1"/>
</dbReference>
<dbReference type="PANTHER" id="PTHR23282:SF101">
    <property type="entry name" value="MAM DOMAIN-CONTAINING PROTEIN"/>
    <property type="match status" value="1"/>
</dbReference>
<dbReference type="SMART" id="SM00032">
    <property type="entry name" value="CCP"/>
    <property type="match status" value="2"/>
</dbReference>
<evidence type="ECO:0000313" key="9">
    <source>
        <dbReference type="Proteomes" id="UP001634394"/>
    </source>
</evidence>
<dbReference type="Pfam" id="PF00084">
    <property type="entry name" value="Sushi"/>
    <property type="match status" value="2"/>
</dbReference>
<dbReference type="PROSITE" id="PS50060">
    <property type="entry name" value="MAM_2"/>
    <property type="match status" value="1"/>
</dbReference>
<feature type="transmembrane region" description="Helical" evidence="4">
    <location>
        <begin position="422"/>
        <end position="439"/>
    </location>
</feature>
<feature type="region of interest" description="Disordered" evidence="3">
    <location>
        <begin position="375"/>
        <end position="410"/>
    </location>
</feature>
<feature type="signal peptide" evidence="5">
    <location>
        <begin position="1"/>
        <end position="24"/>
    </location>
</feature>
<evidence type="ECO:0000256" key="4">
    <source>
        <dbReference type="SAM" id="Phobius"/>
    </source>
</evidence>
<evidence type="ECO:0000259" key="7">
    <source>
        <dbReference type="PROSITE" id="PS50923"/>
    </source>
</evidence>
<evidence type="ECO:0000259" key="6">
    <source>
        <dbReference type="PROSITE" id="PS50060"/>
    </source>
</evidence>
<dbReference type="PROSITE" id="PS50923">
    <property type="entry name" value="SUSHI"/>
    <property type="match status" value="2"/>
</dbReference>
<reference evidence="8 9" key="1">
    <citation type="submission" date="2024-11" db="EMBL/GenBank/DDBJ databases">
        <title>Chromosome-level genome assembly of the freshwater bivalve Anodonta woodiana.</title>
        <authorList>
            <person name="Chen X."/>
        </authorList>
    </citation>
    <scope>NUCLEOTIDE SEQUENCE [LARGE SCALE GENOMIC DNA]</scope>
    <source>
        <strain evidence="8">MN2024</strain>
        <tissue evidence="8">Gills</tissue>
    </source>
</reference>
<dbReference type="PANTHER" id="PTHR23282">
    <property type="entry name" value="APICAL ENDOSOMAL GLYCOPROTEIN PRECURSOR"/>
    <property type="match status" value="1"/>
</dbReference>
<gene>
    <name evidence="8" type="ORF">ACJMK2_020796</name>
</gene>
<keyword evidence="5" id="KW-0732">Signal</keyword>
<dbReference type="Gene3D" id="2.60.120.200">
    <property type="match status" value="1"/>
</dbReference>
<dbReference type="InterPro" id="IPR013320">
    <property type="entry name" value="ConA-like_dom_sf"/>
</dbReference>
<dbReference type="Proteomes" id="UP001634394">
    <property type="component" value="Unassembled WGS sequence"/>
</dbReference>
<dbReference type="CDD" id="cd06263">
    <property type="entry name" value="MAM"/>
    <property type="match status" value="1"/>
</dbReference>
<feature type="chain" id="PRO_5044837732" evidence="5">
    <location>
        <begin position="25"/>
        <end position="440"/>
    </location>
</feature>
<dbReference type="InterPro" id="IPR000998">
    <property type="entry name" value="MAM_dom"/>
</dbReference>
<comment type="caution">
    <text evidence="8">The sequence shown here is derived from an EMBL/GenBank/DDBJ whole genome shotgun (WGS) entry which is preliminary data.</text>
</comment>
<protein>
    <submittedName>
        <fullName evidence="8">Uncharacterized protein</fullName>
    </submittedName>
</protein>
<dbReference type="CDD" id="cd00033">
    <property type="entry name" value="CCP"/>
    <property type="match status" value="2"/>
</dbReference>
<feature type="domain" description="MAM" evidence="6">
    <location>
        <begin position="138"/>
        <end position="304"/>
    </location>
</feature>
<dbReference type="EMBL" id="JBJQND010000017">
    <property type="protein sequence ID" value="KAL3842812.1"/>
    <property type="molecule type" value="Genomic_DNA"/>
</dbReference>
<comment type="caution">
    <text evidence="2">Lacks conserved residue(s) required for the propagation of feature annotation.</text>
</comment>
<dbReference type="InterPro" id="IPR051560">
    <property type="entry name" value="MAM_domain-containing"/>
</dbReference>
<proteinExistence type="predicted"/>